<evidence type="ECO:0000256" key="8">
    <source>
        <dbReference type="SAM" id="MobiDB-lite"/>
    </source>
</evidence>
<dbReference type="GO" id="GO:0016787">
    <property type="term" value="F:hydrolase activity"/>
    <property type="evidence" value="ECO:0007669"/>
    <property type="project" value="UniProtKB-KW"/>
</dbReference>
<name>E6XGH9_SHEP2</name>
<dbReference type="InterPro" id="IPR014001">
    <property type="entry name" value="Helicase_ATP-bd"/>
</dbReference>
<dbReference type="Proteomes" id="UP000008209">
    <property type="component" value="Chromosome"/>
</dbReference>
<dbReference type="PANTHER" id="PTHR47959">
    <property type="entry name" value="ATP-DEPENDENT RNA HELICASE RHLE-RELATED"/>
    <property type="match status" value="1"/>
</dbReference>
<proteinExistence type="inferred from homology"/>
<dbReference type="SMART" id="SM00487">
    <property type="entry name" value="DEXDc"/>
    <property type="match status" value="1"/>
</dbReference>
<protein>
    <submittedName>
        <fullName evidence="12">DEAD/DEAH box helicase domain protein</fullName>
    </submittedName>
</protein>
<dbReference type="PROSITE" id="PS51192">
    <property type="entry name" value="HELICASE_ATP_BIND_1"/>
    <property type="match status" value="1"/>
</dbReference>
<dbReference type="Pfam" id="PF00271">
    <property type="entry name" value="Helicase_C"/>
    <property type="match status" value="1"/>
</dbReference>
<dbReference type="InterPro" id="IPR000629">
    <property type="entry name" value="RNA-helicase_DEAD-box_CS"/>
</dbReference>
<dbReference type="PROSITE" id="PS51194">
    <property type="entry name" value="HELICASE_CTER"/>
    <property type="match status" value="1"/>
</dbReference>
<keyword evidence="4 7" id="KW-0067">ATP-binding</keyword>
<dbReference type="Gene3D" id="3.40.50.300">
    <property type="entry name" value="P-loop containing nucleotide triphosphate hydrolases"/>
    <property type="match status" value="2"/>
</dbReference>
<evidence type="ECO:0000256" key="3">
    <source>
        <dbReference type="ARBA" id="ARBA00022806"/>
    </source>
</evidence>
<evidence type="ECO:0000256" key="6">
    <source>
        <dbReference type="PROSITE-ProRule" id="PRU00552"/>
    </source>
</evidence>
<dbReference type="CDD" id="cd00268">
    <property type="entry name" value="DEADc"/>
    <property type="match status" value="1"/>
</dbReference>
<evidence type="ECO:0000259" key="11">
    <source>
        <dbReference type="PROSITE" id="PS51195"/>
    </source>
</evidence>
<dbReference type="SMART" id="SM00490">
    <property type="entry name" value="HELICc"/>
    <property type="match status" value="1"/>
</dbReference>
<feature type="domain" description="Helicase C-terminal" evidence="10">
    <location>
        <begin position="232"/>
        <end position="382"/>
    </location>
</feature>
<dbReference type="AlphaFoldDB" id="E6XGH9"/>
<dbReference type="PROSITE" id="PS51195">
    <property type="entry name" value="Q_MOTIF"/>
    <property type="match status" value="1"/>
</dbReference>
<gene>
    <name evidence="12" type="ordered locus">Sput200_1554</name>
</gene>
<dbReference type="InterPro" id="IPR027417">
    <property type="entry name" value="P-loop_NTPase"/>
</dbReference>
<dbReference type="PATRIC" id="fig|399804.5.peg.1596"/>
<dbReference type="OrthoDB" id="9805696at2"/>
<keyword evidence="2 7" id="KW-0378">Hydrolase</keyword>
<dbReference type="PROSITE" id="PS00039">
    <property type="entry name" value="DEAD_ATP_HELICASE"/>
    <property type="match status" value="1"/>
</dbReference>
<dbReference type="InterPro" id="IPR011545">
    <property type="entry name" value="DEAD/DEAH_box_helicase_dom"/>
</dbReference>
<evidence type="ECO:0000313" key="12">
    <source>
        <dbReference type="EMBL" id="ADV54015.1"/>
    </source>
</evidence>
<dbReference type="CDD" id="cd18787">
    <property type="entry name" value="SF2_C_DEAD"/>
    <property type="match status" value="1"/>
</dbReference>
<evidence type="ECO:0000259" key="10">
    <source>
        <dbReference type="PROSITE" id="PS51194"/>
    </source>
</evidence>
<sequence>MQFTDFSLDQRLLQSLKHMGITAPTAIQEQALPIALAGKDLMASSKTGSGKTLAFLLPALQRVISTRSLSKRDPRVLILLPTRELAHQVYSQLRLLVANTQYKAISVLGGENFNDQAKALAKEPHFIVATPGRIADHLEQKHLFLNGLELLILDEADRMLDLGFAPQLKTINEAADHKRRQTLMFSATLDHSEINDIAATLLKNPAHVAIDASHSEHNDIHQRIFLCDHLDHKEALLTRLLQDETHKQVIVFTATRPDTERLAAKLSTQGFATAALSGDLKQAARNQIMDQFARGQQQILVTTDVASRGLDLLNVSLVINFDMPKFAEEYVHRIGRTGRAGAKGDAISLVGPKDWDNFKKVQIFLRKTFEISVIPGLEAKFRGLKELSKQTPIKRVAKTSTSAGKTKAKAVKAPPSRDKRFITGVDIGDAPMRRKPTAPLLQDNDTEEV</sequence>
<feature type="short sequence motif" description="Q motif" evidence="6">
    <location>
        <begin position="1"/>
        <end position="29"/>
    </location>
</feature>
<reference evidence="12 13" key="1">
    <citation type="submission" date="2011-01" db="EMBL/GenBank/DDBJ databases">
        <title>Complete sequence of Shewanella putrefaciens 200.</title>
        <authorList>
            <consortium name="US DOE Joint Genome Institute"/>
            <person name="Lucas S."/>
            <person name="Copeland A."/>
            <person name="Lapidus A."/>
            <person name="Cheng J.-F."/>
            <person name="Bruce D."/>
            <person name="Goodwin L."/>
            <person name="Pitluck S."/>
            <person name="Munk A.C."/>
            <person name="Detter J.C."/>
            <person name="Han C."/>
            <person name="Tapia R."/>
            <person name="Land M."/>
            <person name="Hauser L."/>
            <person name="Chang Y.-J."/>
            <person name="Jeffries C."/>
            <person name="Kyrpides N."/>
            <person name="Ivanova N."/>
            <person name="Mikhailova N."/>
            <person name="Kolker E."/>
            <person name="Lawrence C."/>
            <person name="McCue L.A."/>
            <person name="DiChristina T."/>
            <person name="Nealson K."/>
            <person name="Fredrickson J.K."/>
            <person name="Woyke T."/>
        </authorList>
    </citation>
    <scope>NUCLEOTIDE SEQUENCE [LARGE SCALE GENOMIC DNA]</scope>
    <source>
        <strain evidence="12 13">200</strain>
    </source>
</reference>
<evidence type="ECO:0000313" key="13">
    <source>
        <dbReference type="Proteomes" id="UP000008209"/>
    </source>
</evidence>
<comment type="similarity">
    <text evidence="5 7">Belongs to the DEAD box helicase family.</text>
</comment>
<dbReference type="PANTHER" id="PTHR47959:SF17">
    <property type="entry name" value="ATP-DEPENDENT RNA HELICASE DEAD BOX FAMILY"/>
    <property type="match status" value="1"/>
</dbReference>
<dbReference type="GO" id="GO:0005829">
    <property type="term" value="C:cytosol"/>
    <property type="evidence" value="ECO:0007669"/>
    <property type="project" value="TreeGrafter"/>
</dbReference>
<dbReference type="GO" id="GO:0003724">
    <property type="term" value="F:RNA helicase activity"/>
    <property type="evidence" value="ECO:0007669"/>
    <property type="project" value="InterPro"/>
</dbReference>
<dbReference type="InterPro" id="IPR014014">
    <property type="entry name" value="RNA_helicase_DEAD_Q_motif"/>
</dbReference>
<dbReference type="GO" id="GO:0005524">
    <property type="term" value="F:ATP binding"/>
    <property type="evidence" value="ECO:0007669"/>
    <property type="project" value="UniProtKB-KW"/>
</dbReference>
<feature type="region of interest" description="Disordered" evidence="8">
    <location>
        <begin position="397"/>
        <end position="449"/>
    </location>
</feature>
<evidence type="ECO:0000256" key="5">
    <source>
        <dbReference type="ARBA" id="ARBA00038437"/>
    </source>
</evidence>
<dbReference type="KEGG" id="shp:Sput200_1554"/>
<evidence type="ECO:0000256" key="7">
    <source>
        <dbReference type="RuleBase" id="RU000492"/>
    </source>
</evidence>
<dbReference type="Pfam" id="PF00270">
    <property type="entry name" value="DEAD"/>
    <property type="match status" value="1"/>
</dbReference>
<accession>E6XGH9</accession>
<dbReference type="SUPFAM" id="SSF52540">
    <property type="entry name" value="P-loop containing nucleoside triphosphate hydrolases"/>
    <property type="match status" value="1"/>
</dbReference>
<dbReference type="InterPro" id="IPR001650">
    <property type="entry name" value="Helicase_C-like"/>
</dbReference>
<organism evidence="12 13">
    <name type="scientific">Shewanella putrefaciens (strain 200)</name>
    <dbReference type="NCBI Taxonomy" id="399804"/>
    <lineage>
        <taxon>Bacteria</taxon>
        <taxon>Pseudomonadati</taxon>
        <taxon>Pseudomonadota</taxon>
        <taxon>Gammaproteobacteria</taxon>
        <taxon>Alteromonadales</taxon>
        <taxon>Shewanellaceae</taxon>
        <taxon>Shewanella</taxon>
    </lineage>
</organism>
<evidence type="ECO:0000256" key="2">
    <source>
        <dbReference type="ARBA" id="ARBA00022801"/>
    </source>
</evidence>
<keyword evidence="1 7" id="KW-0547">Nucleotide-binding</keyword>
<dbReference type="InterPro" id="IPR044742">
    <property type="entry name" value="DEAD/DEAH_RhlB"/>
</dbReference>
<dbReference type="InterPro" id="IPR050079">
    <property type="entry name" value="DEAD_box_RNA_helicase"/>
</dbReference>
<dbReference type="HOGENOM" id="CLU_003041_1_3_6"/>
<evidence type="ECO:0000256" key="1">
    <source>
        <dbReference type="ARBA" id="ARBA00022741"/>
    </source>
</evidence>
<dbReference type="GO" id="GO:0003676">
    <property type="term" value="F:nucleic acid binding"/>
    <property type="evidence" value="ECO:0007669"/>
    <property type="project" value="InterPro"/>
</dbReference>
<feature type="domain" description="Helicase ATP-binding" evidence="9">
    <location>
        <begin position="32"/>
        <end position="207"/>
    </location>
</feature>
<keyword evidence="3 7" id="KW-0347">Helicase</keyword>
<dbReference type="EMBL" id="CP002457">
    <property type="protein sequence ID" value="ADV54015.1"/>
    <property type="molecule type" value="Genomic_DNA"/>
</dbReference>
<evidence type="ECO:0000259" key="9">
    <source>
        <dbReference type="PROSITE" id="PS51192"/>
    </source>
</evidence>
<feature type="domain" description="DEAD-box RNA helicase Q" evidence="11">
    <location>
        <begin position="1"/>
        <end position="29"/>
    </location>
</feature>
<evidence type="ECO:0000256" key="4">
    <source>
        <dbReference type="ARBA" id="ARBA00022840"/>
    </source>
</evidence>